<dbReference type="InterPro" id="IPR011010">
    <property type="entry name" value="DNA_brk_join_enz"/>
</dbReference>
<sequence>MTKELSIARGRAGAMTAYSETVRMGLYQRIASEGLSPAQQKKLFVDEMRLYRDALEHEQARWQADPNLRDVSDPSRDLQTFETLWRAFSATGVVDRPSTHYARTHFLGLDEDEQNNLRLLLNDTPNFTANFQAEVTQALDRVGIPMTQTNLPLAMKIILEARTAAAHACRVGLVPDDFEDRAAEAQSGSTASVPALGSVKSGTVFDSTVPEPQSQISGLILPEMVPDPWRSMTPIEVAERFIAETPKMFEHRQSGKRASEQTGEQTLRQIRWAAKLFQCTMPEGRPMWTVSSEDLKNFDRWLDRLPVTFGKSSKDRIGSIDLEIVEQRALERVEDGELQPDQIGLTVPTANKHYRKIAQVHAFLRKKIPGLPAMDFGEFTQPDRKDEREARMRYTLEQGREIFSLPPWTGCVGEKDRFSAGQNVIHDSLYFVLLLVWYTGARREEICKLRIEDVGHIDGIYFLRIETTDTGRVKNNSAIRCIAVADEVVRLGFGAYVEALKAAGETLLFPELAPALGTKRKRGDVFYKLWWMYIRPMVPSLMRGQAMHSARHTVSDELKQQEIFLEFRNDLLGHKGQGGDGVTRYPSATRLRTVLSIVNRIPVVTDHLPDFSTITLLPNHMRQSRPTRKMGS</sequence>
<name>A0A177JR27_SPHYA</name>
<dbReference type="EMBL" id="LSTR01000033">
    <property type="protein sequence ID" value="OAH43789.1"/>
    <property type="molecule type" value="Genomic_DNA"/>
</dbReference>
<dbReference type="RefSeq" id="WP_155738044.1">
    <property type="nucleotide sequence ID" value="NZ_LSTR01000033.1"/>
</dbReference>
<comment type="caution">
    <text evidence="2">The sequence shown here is derived from an EMBL/GenBank/DDBJ whole genome shotgun (WGS) entry which is preliminary data.</text>
</comment>
<evidence type="ECO:0000313" key="3">
    <source>
        <dbReference type="Proteomes" id="UP000077262"/>
    </source>
</evidence>
<reference evidence="2 3" key="1">
    <citation type="submission" date="2016-02" db="EMBL/GenBank/DDBJ databases">
        <authorList>
            <person name="Wen L."/>
            <person name="He K."/>
            <person name="Yang H."/>
        </authorList>
    </citation>
    <scope>NUCLEOTIDE SEQUENCE [LARGE SCALE GENOMIC DNA]</scope>
    <source>
        <strain evidence="2 3">CD09_2</strain>
    </source>
</reference>
<dbReference type="InterPro" id="IPR013762">
    <property type="entry name" value="Integrase-like_cat_sf"/>
</dbReference>
<dbReference type="OrthoDB" id="9784724at2"/>
<evidence type="ECO:0000313" key="2">
    <source>
        <dbReference type="EMBL" id="OAH43789.1"/>
    </source>
</evidence>
<dbReference type="GO" id="GO:0006310">
    <property type="term" value="P:DNA recombination"/>
    <property type="evidence" value="ECO:0007669"/>
    <property type="project" value="UniProtKB-KW"/>
</dbReference>
<organism evidence="2 3">
    <name type="scientific">Sphingobium yanoikuyae</name>
    <name type="common">Sphingomonas yanoikuyae</name>
    <dbReference type="NCBI Taxonomy" id="13690"/>
    <lineage>
        <taxon>Bacteria</taxon>
        <taxon>Pseudomonadati</taxon>
        <taxon>Pseudomonadota</taxon>
        <taxon>Alphaproteobacteria</taxon>
        <taxon>Sphingomonadales</taxon>
        <taxon>Sphingomonadaceae</taxon>
        <taxon>Sphingobium</taxon>
    </lineage>
</organism>
<proteinExistence type="predicted"/>
<protein>
    <recommendedName>
        <fullName evidence="4">Site-specific integrase</fullName>
    </recommendedName>
</protein>
<dbReference type="GO" id="GO:0015074">
    <property type="term" value="P:DNA integration"/>
    <property type="evidence" value="ECO:0007669"/>
    <property type="project" value="InterPro"/>
</dbReference>
<dbReference type="AlphaFoldDB" id="A0A177JR27"/>
<dbReference type="Proteomes" id="UP000077262">
    <property type="component" value="Unassembled WGS sequence"/>
</dbReference>
<accession>A0A177JR27</accession>
<dbReference type="GO" id="GO:0003677">
    <property type="term" value="F:DNA binding"/>
    <property type="evidence" value="ECO:0007669"/>
    <property type="project" value="InterPro"/>
</dbReference>
<dbReference type="SUPFAM" id="SSF56349">
    <property type="entry name" value="DNA breaking-rejoining enzymes"/>
    <property type="match status" value="1"/>
</dbReference>
<evidence type="ECO:0000256" key="1">
    <source>
        <dbReference type="ARBA" id="ARBA00023172"/>
    </source>
</evidence>
<dbReference type="Gene3D" id="1.10.443.10">
    <property type="entry name" value="Intergrase catalytic core"/>
    <property type="match status" value="1"/>
</dbReference>
<gene>
    <name evidence="2" type="ORF">AX777_18405</name>
</gene>
<evidence type="ECO:0008006" key="4">
    <source>
        <dbReference type="Google" id="ProtNLM"/>
    </source>
</evidence>
<keyword evidence="1" id="KW-0233">DNA recombination</keyword>